<dbReference type="AlphaFoldDB" id="A0AAW1S8G8"/>
<comment type="caution">
    <text evidence="4">The sequence shown here is derived from an EMBL/GenBank/DDBJ whole genome shotgun (WGS) entry which is preliminary data.</text>
</comment>
<dbReference type="InterPro" id="IPR018034">
    <property type="entry name" value="Kri1"/>
</dbReference>
<sequence length="686" mass="73857">MGKGLLDDDGEVGNEDLTLKVNSKYAARLEHNKRREELHRLQDKHPEVAARLAAGGGEVEESSSEDDEDDGLEQPQEEARFLDVLAKLKTRDSALYAGSATLFPEASDSDGDAGDALAPHAKRQKVMSLATVNAQQALAGNADSSDEDGGPCAAGGSPTYVQEQEALRRGFLEEADKALTAEEAGDSAFGGVLKPRRGGGRAPEAARQGPAKGEDARTQELLDAYFGTDEQLPEGERFLKSFIRDRGWVEKDGRGVGEEDGESEDADLDEDEEYITRAERFEANYNFRFQEPGGGNIVSYARQVEGVVRKADDRRTRARESKAARLAAEAAARQEDVRRLKAIKRREIEERLVEVQEAAGATAGDAALARMLESGGFDAAEYDRAMSAAFGDDYYEAEDEYMHETGDGGADEAEIAGAVPLPDANRAAAPQPSWAALHDEVMREAGAGVHLEDGAGEATGAKGGDLGGKQQSRQRRSVAALMEEYERLDAEDHVAGVACRFRYREVPAEDFGLRTQDLLLLPDKELNQVVGLRTLAPYREYGGRRARPNYGKLHQLQAEAVSGGEAAGSGQGQGGSDKAASAPKEKTKMKELSAQPSGVGFQQQGKDAAVDAAAARLQTFARPALRRAAPDSAGRKKRKHADGKRQQQAQAPAHENGAPAGGGLTKAQRKNLKRQQKRAQRREGKP</sequence>
<dbReference type="PANTHER" id="PTHR14490">
    <property type="entry name" value="ZINC FINGER, ZZ TYPE"/>
    <property type="match status" value="1"/>
</dbReference>
<protein>
    <recommendedName>
        <fullName evidence="3">Kri1-like C-terminal domain-containing protein</fullName>
    </recommendedName>
</protein>
<comment type="similarity">
    <text evidence="1">Belongs to the KRI1 family.</text>
</comment>
<feature type="region of interest" description="Disordered" evidence="2">
    <location>
        <begin position="36"/>
        <end position="78"/>
    </location>
</feature>
<organism evidence="4 5">
    <name type="scientific">Elliptochloris bilobata</name>
    <dbReference type="NCBI Taxonomy" id="381761"/>
    <lineage>
        <taxon>Eukaryota</taxon>
        <taxon>Viridiplantae</taxon>
        <taxon>Chlorophyta</taxon>
        <taxon>core chlorophytes</taxon>
        <taxon>Trebouxiophyceae</taxon>
        <taxon>Trebouxiophyceae incertae sedis</taxon>
        <taxon>Elliptochloris clade</taxon>
        <taxon>Elliptochloris</taxon>
    </lineage>
</organism>
<dbReference type="EMBL" id="JALJOU010000009">
    <property type="protein sequence ID" value="KAK9842076.1"/>
    <property type="molecule type" value="Genomic_DNA"/>
</dbReference>
<dbReference type="GO" id="GO:0005730">
    <property type="term" value="C:nucleolus"/>
    <property type="evidence" value="ECO:0007669"/>
    <property type="project" value="TreeGrafter"/>
</dbReference>
<dbReference type="Pfam" id="PF12936">
    <property type="entry name" value="Kri1_C"/>
    <property type="match status" value="1"/>
</dbReference>
<dbReference type="InterPro" id="IPR024626">
    <property type="entry name" value="Kri1-like_C"/>
</dbReference>
<feature type="region of interest" description="Disordered" evidence="2">
    <location>
        <begin position="178"/>
        <end position="217"/>
    </location>
</feature>
<dbReference type="GO" id="GO:0030686">
    <property type="term" value="C:90S preribosome"/>
    <property type="evidence" value="ECO:0007669"/>
    <property type="project" value="TreeGrafter"/>
</dbReference>
<evidence type="ECO:0000256" key="2">
    <source>
        <dbReference type="SAM" id="MobiDB-lite"/>
    </source>
</evidence>
<feature type="region of interest" description="Disordered" evidence="2">
    <location>
        <begin position="250"/>
        <end position="270"/>
    </location>
</feature>
<dbReference type="PANTHER" id="PTHR14490:SF5">
    <property type="entry name" value="PROTEIN KRI1 HOMOLOG"/>
    <property type="match status" value="1"/>
</dbReference>
<feature type="compositionally biased region" description="Gly residues" evidence="2">
    <location>
        <begin position="565"/>
        <end position="575"/>
    </location>
</feature>
<feature type="region of interest" description="Disordered" evidence="2">
    <location>
        <begin position="561"/>
        <end position="686"/>
    </location>
</feature>
<name>A0AAW1S8G8_9CHLO</name>
<keyword evidence="5" id="KW-1185">Reference proteome</keyword>
<feature type="compositionally biased region" description="Low complexity" evidence="2">
    <location>
        <begin position="202"/>
        <end position="211"/>
    </location>
</feature>
<feature type="compositionally biased region" description="Basic and acidic residues" evidence="2">
    <location>
        <begin position="36"/>
        <end position="48"/>
    </location>
</feature>
<feature type="region of interest" description="Disordered" evidence="2">
    <location>
        <begin position="453"/>
        <end position="475"/>
    </location>
</feature>
<evidence type="ECO:0000259" key="3">
    <source>
        <dbReference type="Pfam" id="PF12936"/>
    </source>
</evidence>
<dbReference type="Pfam" id="PF05178">
    <property type="entry name" value="Kri1"/>
    <property type="match status" value="1"/>
</dbReference>
<feature type="region of interest" description="Disordered" evidence="2">
    <location>
        <begin position="138"/>
        <end position="159"/>
    </location>
</feature>
<evidence type="ECO:0000256" key="1">
    <source>
        <dbReference type="ARBA" id="ARBA00007473"/>
    </source>
</evidence>
<evidence type="ECO:0000313" key="4">
    <source>
        <dbReference type="EMBL" id="KAK9842076.1"/>
    </source>
</evidence>
<dbReference type="GO" id="GO:0000447">
    <property type="term" value="P:endonucleolytic cleavage in ITS1 to separate SSU-rRNA from 5.8S rRNA and LSU-rRNA from tricistronic rRNA transcript (SSU-rRNA, 5.8S rRNA, LSU-rRNA)"/>
    <property type="evidence" value="ECO:0007669"/>
    <property type="project" value="TreeGrafter"/>
</dbReference>
<feature type="compositionally biased region" description="Polar residues" evidence="2">
    <location>
        <begin position="594"/>
        <end position="605"/>
    </location>
</feature>
<dbReference type="Proteomes" id="UP001445335">
    <property type="component" value="Unassembled WGS sequence"/>
</dbReference>
<feature type="compositionally biased region" description="Basic residues" evidence="2">
    <location>
        <begin position="667"/>
        <end position="680"/>
    </location>
</feature>
<feature type="compositionally biased region" description="Acidic residues" evidence="2">
    <location>
        <begin position="258"/>
        <end position="270"/>
    </location>
</feature>
<proteinExistence type="inferred from homology"/>
<accession>A0AAW1S8G8</accession>
<gene>
    <name evidence="4" type="ORF">WJX81_007399</name>
</gene>
<reference evidence="4 5" key="1">
    <citation type="journal article" date="2024" name="Nat. Commun.">
        <title>Phylogenomics reveals the evolutionary origins of lichenization in chlorophyte algae.</title>
        <authorList>
            <person name="Puginier C."/>
            <person name="Libourel C."/>
            <person name="Otte J."/>
            <person name="Skaloud P."/>
            <person name="Haon M."/>
            <person name="Grisel S."/>
            <person name="Petersen M."/>
            <person name="Berrin J.G."/>
            <person name="Delaux P.M."/>
            <person name="Dal Grande F."/>
            <person name="Keller J."/>
        </authorList>
    </citation>
    <scope>NUCLEOTIDE SEQUENCE [LARGE SCALE GENOMIC DNA]</scope>
    <source>
        <strain evidence="4 5">SAG 245.80</strain>
    </source>
</reference>
<feature type="compositionally biased region" description="Acidic residues" evidence="2">
    <location>
        <begin position="58"/>
        <end position="76"/>
    </location>
</feature>
<evidence type="ECO:0000313" key="5">
    <source>
        <dbReference type="Proteomes" id="UP001445335"/>
    </source>
</evidence>
<feature type="domain" description="Kri1-like C-terminal" evidence="3">
    <location>
        <begin position="477"/>
        <end position="557"/>
    </location>
</feature>